<organism evidence="1">
    <name type="scientific">Tanacetum cinerariifolium</name>
    <name type="common">Dalmatian daisy</name>
    <name type="synonym">Chrysanthemum cinerariifolium</name>
    <dbReference type="NCBI Taxonomy" id="118510"/>
    <lineage>
        <taxon>Eukaryota</taxon>
        <taxon>Viridiplantae</taxon>
        <taxon>Streptophyta</taxon>
        <taxon>Embryophyta</taxon>
        <taxon>Tracheophyta</taxon>
        <taxon>Spermatophyta</taxon>
        <taxon>Magnoliopsida</taxon>
        <taxon>eudicotyledons</taxon>
        <taxon>Gunneridae</taxon>
        <taxon>Pentapetalae</taxon>
        <taxon>asterids</taxon>
        <taxon>campanulids</taxon>
        <taxon>Asterales</taxon>
        <taxon>Asteraceae</taxon>
        <taxon>Asteroideae</taxon>
        <taxon>Anthemideae</taxon>
        <taxon>Anthemidinae</taxon>
        <taxon>Tanacetum</taxon>
    </lineage>
</organism>
<dbReference type="EMBL" id="BKCJ011074986">
    <property type="protein sequence ID" value="GFC80418.1"/>
    <property type="molecule type" value="Genomic_DNA"/>
</dbReference>
<reference evidence="1" key="1">
    <citation type="journal article" date="2019" name="Sci. Rep.">
        <title>Draft genome of Tanacetum cinerariifolium, the natural source of mosquito coil.</title>
        <authorList>
            <person name="Yamashiro T."/>
            <person name="Shiraishi A."/>
            <person name="Satake H."/>
            <person name="Nakayama K."/>
        </authorList>
    </citation>
    <scope>NUCLEOTIDE SEQUENCE</scope>
</reference>
<protein>
    <recommendedName>
        <fullName evidence="2">TonB-dependent receptor plug domain-containing protein</fullName>
    </recommendedName>
</protein>
<accession>A0A699R4R5</accession>
<dbReference type="Gene3D" id="2.60.40.1120">
    <property type="entry name" value="Carboxypeptidase-like, regulatory domain"/>
    <property type="match status" value="1"/>
</dbReference>
<dbReference type="SUPFAM" id="SSF49464">
    <property type="entry name" value="Carboxypeptidase regulatory domain-like"/>
    <property type="match status" value="1"/>
</dbReference>
<gene>
    <name evidence="1" type="ORF">Tci_852388</name>
</gene>
<proteinExistence type="predicted"/>
<dbReference type="Pfam" id="PF13715">
    <property type="entry name" value="CarbopepD_reg_2"/>
    <property type="match status" value="1"/>
</dbReference>
<dbReference type="AlphaFoldDB" id="A0A699R4R5"/>
<sequence length="112" mass="11589">MLSYSRIAVVASTTENVFRNRLWTVKPAPRSVLSGKLLLLTLFLPIAGYAQTARQVTGKVLDGTGGGLPGVTVLVPGTTTGTSTGADGGFQVQVPANATKLSFSFVGYATQT</sequence>
<evidence type="ECO:0008006" key="2">
    <source>
        <dbReference type="Google" id="ProtNLM"/>
    </source>
</evidence>
<name>A0A699R4R5_TANCI</name>
<dbReference type="InterPro" id="IPR008969">
    <property type="entry name" value="CarboxyPept-like_regulatory"/>
</dbReference>
<feature type="non-terminal residue" evidence="1">
    <location>
        <position position="112"/>
    </location>
</feature>
<comment type="caution">
    <text evidence="1">The sequence shown here is derived from an EMBL/GenBank/DDBJ whole genome shotgun (WGS) entry which is preliminary data.</text>
</comment>
<evidence type="ECO:0000313" key="1">
    <source>
        <dbReference type="EMBL" id="GFC80418.1"/>
    </source>
</evidence>